<keyword evidence="1" id="KW-0732">Signal</keyword>
<protein>
    <submittedName>
        <fullName evidence="2">Uncharacterized protein</fullName>
    </submittedName>
</protein>
<accession>A0AAN2BJW4</accession>
<dbReference type="EMBL" id="AP023086">
    <property type="protein sequence ID" value="BCD97365.1"/>
    <property type="molecule type" value="Genomic_DNA"/>
</dbReference>
<dbReference type="AlphaFoldDB" id="A0AAN2BJW4"/>
<name>A0AAN2BJW4_9GAMM</name>
<keyword evidence="3" id="KW-1185">Reference proteome</keyword>
<feature type="signal peptide" evidence="1">
    <location>
        <begin position="1"/>
        <end position="21"/>
    </location>
</feature>
<feature type="chain" id="PRO_5043052963" evidence="1">
    <location>
        <begin position="22"/>
        <end position="268"/>
    </location>
</feature>
<organism evidence="2 3">
    <name type="scientific">Marinagarivorans cellulosilyticus</name>
    <dbReference type="NCBI Taxonomy" id="2721545"/>
    <lineage>
        <taxon>Bacteria</taxon>
        <taxon>Pseudomonadati</taxon>
        <taxon>Pseudomonadota</taxon>
        <taxon>Gammaproteobacteria</taxon>
        <taxon>Cellvibrionales</taxon>
        <taxon>Cellvibrionaceae</taxon>
        <taxon>Marinagarivorans</taxon>
    </lineage>
</organism>
<dbReference type="Proteomes" id="UP001320119">
    <property type="component" value="Chromosome"/>
</dbReference>
<sequence>MKTLPFALCAFMVLAPIHALAEQKTIAKAEQSKDSLVAQRDLRNKEQADQYLTELNRAQGAALIDIANKISGSGVVTPELTATLKAKTASLLAANIEYAKNKDTARELNAVMRAYGAMGYSAEAERLIQKVLDTSPSRGVRNRAVRLIPKLHWFSERNSIMKSMMYYKPEQAIETHRLMALLSSDSPIFRRYGAEELNRQGGADSEAYALMAKILEKDKYVQSGDALDAMAWYAKVLSIYAKSDYRDLLLAIKNDKAVSKKLRKYTKP</sequence>
<gene>
    <name evidence="2" type="ORF">MARGE09_P1566</name>
</gene>
<evidence type="ECO:0000256" key="1">
    <source>
        <dbReference type="SAM" id="SignalP"/>
    </source>
</evidence>
<evidence type="ECO:0000313" key="2">
    <source>
        <dbReference type="EMBL" id="BCD97365.1"/>
    </source>
</evidence>
<reference evidence="2 3" key="1">
    <citation type="journal article" date="2022" name="IScience">
        <title>An ultrasensitive nanofiber-based assay for enzymatic hydrolysis and deep-sea microbial degradation of cellulose.</title>
        <authorList>
            <person name="Tsudome M."/>
            <person name="Tachioka M."/>
            <person name="Miyazaki M."/>
            <person name="Uchimura K."/>
            <person name="Tsuda M."/>
            <person name="Takaki Y."/>
            <person name="Deguchi S."/>
        </authorList>
    </citation>
    <scope>NUCLEOTIDE SEQUENCE [LARGE SCALE GENOMIC DNA]</scope>
    <source>
        <strain evidence="2 3">GE09</strain>
    </source>
</reference>
<dbReference type="KEGG" id="marq:MARGE09_P1566"/>
<proteinExistence type="predicted"/>
<evidence type="ECO:0000313" key="3">
    <source>
        <dbReference type="Proteomes" id="UP001320119"/>
    </source>
</evidence>
<dbReference type="RefSeq" id="WP_236986837.1">
    <property type="nucleotide sequence ID" value="NZ_AP023086.1"/>
</dbReference>